<protein>
    <recommendedName>
        <fullName evidence="2">protein-glutamate methylesterase</fullName>
        <ecNumber evidence="2">3.1.1.61</ecNumber>
    </recommendedName>
</protein>
<evidence type="ECO:0000256" key="2">
    <source>
        <dbReference type="ARBA" id="ARBA00039140"/>
    </source>
</evidence>
<dbReference type="PANTHER" id="PTHR42872">
    <property type="entry name" value="PROTEIN-GLUTAMATE METHYLESTERASE/PROTEIN-GLUTAMINE GLUTAMINASE"/>
    <property type="match status" value="1"/>
</dbReference>
<dbReference type="GO" id="GO:0008984">
    <property type="term" value="F:protein-glutamate methylesterase activity"/>
    <property type="evidence" value="ECO:0007669"/>
    <property type="project" value="UniProtKB-EC"/>
</dbReference>
<keyword evidence="4" id="KW-0145">Chemotaxis</keyword>
<dbReference type="InterPro" id="IPR000673">
    <property type="entry name" value="Sig_transdc_resp-reg_Me-estase"/>
</dbReference>
<dbReference type="PANTHER" id="PTHR42872:SF6">
    <property type="entry name" value="PROTEIN-GLUTAMATE METHYLESTERASE_PROTEIN-GLUTAMINE GLUTAMINASE"/>
    <property type="match status" value="1"/>
</dbReference>
<dbReference type="Pfam" id="PF01339">
    <property type="entry name" value="CheB_methylest"/>
    <property type="match status" value="1"/>
</dbReference>
<dbReference type="RefSeq" id="WP_115433706.1">
    <property type="nucleotide sequence ID" value="NZ_CP031337.1"/>
</dbReference>
<keyword evidence="1 4" id="KW-0378">Hydrolase</keyword>
<dbReference type="GO" id="GO:0006935">
    <property type="term" value="P:chemotaxis"/>
    <property type="evidence" value="ECO:0007669"/>
    <property type="project" value="UniProtKB-UniRule"/>
</dbReference>
<dbReference type="OrthoDB" id="9793421at2"/>
<evidence type="ECO:0000256" key="3">
    <source>
        <dbReference type="ARBA" id="ARBA00048267"/>
    </source>
</evidence>
<dbReference type="GO" id="GO:0000156">
    <property type="term" value="F:phosphorelay response regulator activity"/>
    <property type="evidence" value="ECO:0007669"/>
    <property type="project" value="InterPro"/>
</dbReference>
<dbReference type="CDD" id="cd16432">
    <property type="entry name" value="CheB_Rec"/>
    <property type="match status" value="1"/>
</dbReference>
<comment type="catalytic activity">
    <reaction evidence="3">
        <text>[protein]-L-glutamate 5-O-methyl ester + H2O = L-glutamyl-[protein] + methanol + H(+)</text>
        <dbReference type="Rhea" id="RHEA:23236"/>
        <dbReference type="Rhea" id="RHEA-COMP:10208"/>
        <dbReference type="Rhea" id="RHEA-COMP:10311"/>
        <dbReference type="ChEBI" id="CHEBI:15377"/>
        <dbReference type="ChEBI" id="CHEBI:15378"/>
        <dbReference type="ChEBI" id="CHEBI:17790"/>
        <dbReference type="ChEBI" id="CHEBI:29973"/>
        <dbReference type="ChEBI" id="CHEBI:82795"/>
        <dbReference type="EC" id="3.1.1.61"/>
    </reaction>
</comment>
<organism evidence="6 7">
    <name type="scientific">Crenobacter cavernae</name>
    <dbReference type="NCBI Taxonomy" id="2290923"/>
    <lineage>
        <taxon>Bacteria</taxon>
        <taxon>Pseudomonadati</taxon>
        <taxon>Pseudomonadota</taxon>
        <taxon>Betaproteobacteria</taxon>
        <taxon>Neisseriales</taxon>
        <taxon>Neisseriaceae</taxon>
        <taxon>Crenobacter</taxon>
    </lineage>
</organism>
<evidence type="ECO:0000256" key="4">
    <source>
        <dbReference type="PROSITE-ProRule" id="PRU00050"/>
    </source>
</evidence>
<proteinExistence type="predicted"/>
<gene>
    <name evidence="6" type="ORF">DWG20_10180</name>
</gene>
<dbReference type="InterPro" id="IPR035909">
    <property type="entry name" value="CheB_C"/>
</dbReference>
<dbReference type="SUPFAM" id="SSF52738">
    <property type="entry name" value="Methylesterase CheB, C-terminal domain"/>
    <property type="match status" value="1"/>
</dbReference>
<reference evidence="6 7" key="1">
    <citation type="submission" date="2018-07" db="EMBL/GenBank/DDBJ databases">
        <title>Crenobacter cavernae sp. nov., isolated from a karst cave.</title>
        <authorList>
            <person name="Zhu H."/>
        </authorList>
    </citation>
    <scope>NUCLEOTIDE SEQUENCE [LARGE SCALE GENOMIC DNA]</scope>
    <source>
        <strain evidence="6 7">K1W11S-77</strain>
    </source>
</reference>
<evidence type="ECO:0000313" key="6">
    <source>
        <dbReference type="EMBL" id="AXK39776.1"/>
    </source>
</evidence>
<dbReference type="Gene3D" id="3.40.50.180">
    <property type="entry name" value="Methylesterase CheB, C-terminal domain"/>
    <property type="match status" value="1"/>
</dbReference>
<name>A0A345Y774_9NEIS</name>
<evidence type="ECO:0000256" key="1">
    <source>
        <dbReference type="ARBA" id="ARBA00022801"/>
    </source>
</evidence>
<dbReference type="KEGG" id="ccah:DWG20_10180"/>
<dbReference type="AlphaFoldDB" id="A0A345Y774"/>
<sequence length="231" mass="24347">MGVFQTKDGKAPLEVAPSLSADAILPRQPGRLAIGRQPLIVIGSSTGGTEALRTLLTALPERMPPILIAQHMPEMFTKTFAERLDSLCKLKVKEAEEGERVQPNTVYIAPGHSHLVVKPCSSVGYAVSLNQGSPVNRHRPSVDVLFRSAANVAGRHALGVILTGMGRDGAQGLLELKEAGAYNVAQDEASCVVFGMPKEAIALNAAHEVLPIQAIAGKLVALAAQRAAVIQ</sequence>
<evidence type="ECO:0000259" key="5">
    <source>
        <dbReference type="PROSITE" id="PS50122"/>
    </source>
</evidence>
<dbReference type="EMBL" id="CP031337">
    <property type="protein sequence ID" value="AXK39776.1"/>
    <property type="molecule type" value="Genomic_DNA"/>
</dbReference>
<dbReference type="GO" id="GO:0005737">
    <property type="term" value="C:cytoplasm"/>
    <property type="evidence" value="ECO:0007669"/>
    <property type="project" value="InterPro"/>
</dbReference>
<dbReference type="Proteomes" id="UP000254537">
    <property type="component" value="Chromosome"/>
</dbReference>
<evidence type="ECO:0000313" key="7">
    <source>
        <dbReference type="Proteomes" id="UP000254537"/>
    </source>
</evidence>
<accession>A0A345Y774</accession>
<feature type="active site" evidence="4">
    <location>
        <position position="71"/>
    </location>
</feature>
<dbReference type="PROSITE" id="PS50122">
    <property type="entry name" value="CHEB"/>
    <property type="match status" value="1"/>
</dbReference>
<feature type="domain" description="CheB-type methylesterase" evidence="5">
    <location>
        <begin position="33"/>
        <end position="221"/>
    </location>
</feature>
<dbReference type="EC" id="3.1.1.61" evidence="2"/>
<feature type="active site" evidence="4">
    <location>
        <position position="168"/>
    </location>
</feature>
<feature type="active site" evidence="4">
    <location>
        <position position="45"/>
    </location>
</feature>